<dbReference type="Proteomes" id="UP001280121">
    <property type="component" value="Unassembled WGS sequence"/>
</dbReference>
<evidence type="ECO:0000256" key="6">
    <source>
        <dbReference type="ARBA" id="ARBA00022801"/>
    </source>
</evidence>
<protein>
    <recommendedName>
        <fullName evidence="9">DDE Tnp4 domain-containing protein</fullName>
    </recommendedName>
</protein>
<dbReference type="InterPro" id="IPR027806">
    <property type="entry name" value="HARBI1_dom"/>
</dbReference>
<comment type="similarity">
    <text evidence="3">Belongs to the HARBI1 family.</text>
</comment>
<proteinExistence type="inferred from homology"/>
<dbReference type="EMBL" id="JANJYI010000003">
    <property type="protein sequence ID" value="KAK2656258.1"/>
    <property type="molecule type" value="Genomic_DNA"/>
</dbReference>
<dbReference type="Pfam" id="PF13359">
    <property type="entry name" value="DDE_Tnp_4"/>
    <property type="match status" value="1"/>
</dbReference>
<evidence type="ECO:0000313" key="11">
    <source>
        <dbReference type="Proteomes" id="UP001280121"/>
    </source>
</evidence>
<evidence type="ECO:0000256" key="3">
    <source>
        <dbReference type="ARBA" id="ARBA00006958"/>
    </source>
</evidence>
<comment type="caution">
    <text evidence="10">The sequence shown here is derived from an EMBL/GenBank/DDBJ whole genome shotgun (WGS) entry which is preliminary data.</text>
</comment>
<keyword evidence="11" id="KW-1185">Reference proteome</keyword>
<name>A0AAD9XC48_9ROSI</name>
<evidence type="ECO:0000313" key="10">
    <source>
        <dbReference type="EMBL" id="KAK2656258.1"/>
    </source>
</evidence>
<accession>A0AAD9XC48</accession>
<dbReference type="AlphaFoldDB" id="A0AAD9XC48"/>
<evidence type="ECO:0000256" key="1">
    <source>
        <dbReference type="ARBA" id="ARBA00001968"/>
    </source>
</evidence>
<comment type="cofactor">
    <cofactor evidence="1">
        <name>a divalent metal cation</name>
        <dbReference type="ChEBI" id="CHEBI:60240"/>
    </cofactor>
</comment>
<evidence type="ECO:0000259" key="9">
    <source>
        <dbReference type="Pfam" id="PF13359"/>
    </source>
</evidence>
<dbReference type="PANTHER" id="PTHR22930:SF228">
    <property type="entry name" value="PROTEIN ALP1-LIKE"/>
    <property type="match status" value="1"/>
</dbReference>
<evidence type="ECO:0000256" key="4">
    <source>
        <dbReference type="ARBA" id="ARBA00022722"/>
    </source>
</evidence>
<reference evidence="10" key="1">
    <citation type="journal article" date="2023" name="Plant J.">
        <title>Genome sequences and population genomics provide insights into the demographic history, inbreeding, and mutation load of two 'living fossil' tree species of Dipteronia.</title>
        <authorList>
            <person name="Feng Y."/>
            <person name="Comes H.P."/>
            <person name="Chen J."/>
            <person name="Zhu S."/>
            <person name="Lu R."/>
            <person name="Zhang X."/>
            <person name="Li P."/>
            <person name="Qiu J."/>
            <person name="Olsen K.M."/>
            <person name="Qiu Y."/>
        </authorList>
    </citation>
    <scope>NUCLEOTIDE SEQUENCE</scope>
    <source>
        <strain evidence="10">KIB01</strain>
    </source>
</reference>
<dbReference type="GO" id="GO:0004518">
    <property type="term" value="F:nuclease activity"/>
    <property type="evidence" value="ECO:0007669"/>
    <property type="project" value="UniProtKB-KW"/>
</dbReference>
<keyword evidence="5" id="KW-0479">Metal-binding</keyword>
<feature type="domain" description="DDE Tnp4" evidence="9">
    <location>
        <begin position="216"/>
        <end position="338"/>
    </location>
</feature>
<dbReference type="PANTHER" id="PTHR22930">
    <property type="match status" value="1"/>
</dbReference>
<comment type="subcellular location">
    <subcellularLocation>
        <location evidence="2">Nucleus</location>
    </subcellularLocation>
</comment>
<dbReference type="InterPro" id="IPR045249">
    <property type="entry name" value="HARBI1-like"/>
</dbReference>
<dbReference type="GO" id="GO:0046872">
    <property type="term" value="F:metal ion binding"/>
    <property type="evidence" value="ECO:0007669"/>
    <property type="project" value="UniProtKB-KW"/>
</dbReference>
<keyword evidence="7" id="KW-0539">Nucleus</keyword>
<dbReference type="GO" id="GO:0005634">
    <property type="term" value="C:nucleus"/>
    <property type="evidence" value="ECO:0007669"/>
    <property type="project" value="UniProtKB-SubCell"/>
</dbReference>
<keyword evidence="4" id="KW-0540">Nuclease</keyword>
<gene>
    <name evidence="10" type="ORF">Ddye_009310</name>
</gene>
<evidence type="ECO:0000256" key="5">
    <source>
        <dbReference type="ARBA" id="ARBA00022723"/>
    </source>
</evidence>
<evidence type="ECO:0000256" key="8">
    <source>
        <dbReference type="SAM" id="MobiDB-lite"/>
    </source>
</evidence>
<evidence type="ECO:0000256" key="7">
    <source>
        <dbReference type="ARBA" id="ARBA00023242"/>
    </source>
</evidence>
<feature type="region of interest" description="Disordered" evidence="8">
    <location>
        <begin position="90"/>
        <end position="109"/>
    </location>
</feature>
<dbReference type="GO" id="GO:0016787">
    <property type="term" value="F:hydrolase activity"/>
    <property type="evidence" value="ECO:0007669"/>
    <property type="project" value="UniProtKB-KW"/>
</dbReference>
<evidence type="ECO:0000256" key="2">
    <source>
        <dbReference type="ARBA" id="ARBA00004123"/>
    </source>
</evidence>
<sequence length="404" mass="46644">MEPVDVDVNVDKKAEWSTRNDVIFIRIFHDHVKKATEQLSFSSSQVHLPSDEDREVEENFINSGVHVNVDVEAGNDDDDDDDDDGVELTEVNMNNNNQSDDSDTESDLEAGQQELEALELFIIRVVAERFQRSKDTVYGQFKRVLKGLCGLSPNIIREQTRGQQPPSLEIRDNPNIYPYFKKCIGTIDGTHISACVPAHKQNLYRDRKVQVTQNIMCVCWEGTANDSRVFLDAIGRQENGFPHPNEGYYYVVNSGYINMPGFLTPYRGERYHLHDYEGPERAPRGPNELFNYRHSSLRNVIERCFGVLKARFTVLKNMPNYKLRRQRLVPIACCVLHNFIRSQGRGDRMFREYENEDMLIDGEGEAESRTIPNIDISLSNVVLMTNVRDEIAKQMWRDCSRNRR</sequence>
<keyword evidence="6" id="KW-0378">Hydrolase</keyword>
<organism evidence="10 11">
    <name type="scientific">Dipteronia dyeriana</name>
    <dbReference type="NCBI Taxonomy" id="168575"/>
    <lineage>
        <taxon>Eukaryota</taxon>
        <taxon>Viridiplantae</taxon>
        <taxon>Streptophyta</taxon>
        <taxon>Embryophyta</taxon>
        <taxon>Tracheophyta</taxon>
        <taxon>Spermatophyta</taxon>
        <taxon>Magnoliopsida</taxon>
        <taxon>eudicotyledons</taxon>
        <taxon>Gunneridae</taxon>
        <taxon>Pentapetalae</taxon>
        <taxon>rosids</taxon>
        <taxon>malvids</taxon>
        <taxon>Sapindales</taxon>
        <taxon>Sapindaceae</taxon>
        <taxon>Hippocastanoideae</taxon>
        <taxon>Acereae</taxon>
        <taxon>Dipteronia</taxon>
    </lineage>
</organism>